<name>A0ABT4ILX4_9EURY</name>
<keyword evidence="3" id="KW-1185">Reference proteome</keyword>
<protein>
    <submittedName>
        <fullName evidence="2">Uncharacterized protein</fullName>
    </submittedName>
</protein>
<dbReference type="Proteomes" id="UP001141336">
    <property type="component" value="Unassembled WGS sequence"/>
</dbReference>
<evidence type="ECO:0000313" key="2">
    <source>
        <dbReference type="EMBL" id="MCZ0862764.1"/>
    </source>
</evidence>
<proteinExistence type="predicted"/>
<sequence>MSEQGDFLSLLNPLFLETVFGSLSLWFLSKTKKRRTRPLFGKMMEYTGDDVLSMEDVLGTACHKHILSGADEINSPLVLLGQDLFHSLIS</sequence>
<keyword evidence="1" id="KW-0472">Membrane</keyword>
<keyword evidence="1" id="KW-0812">Transmembrane</keyword>
<organism evidence="2 3">
    <name type="scientific">Methanocorpusculum vombati</name>
    <dbReference type="NCBI Taxonomy" id="3002864"/>
    <lineage>
        <taxon>Archaea</taxon>
        <taxon>Methanobacteriati</taxon>
        <taxon>Methanobacteriota</taxon>
        <taxon>Stenosarchaea group</taxon>
        <taxon>Methanomicrobia</taxon>
        <taxon>Methanomicrobiales</taxon>
        <taxon>Methanocorpusculaceae</taxon>
        <taxon>Methanocorpusculum</taxon>
    </lineage>
</organism>
<dbReference type="EMBL" id="JAPTGC010000006">
    <property type="protein sequence ID" value="MCZ0862764.1"/>
    <property type="molecule type" value="Genomic_DNA"/>
</dbReference>
<comment type="caution">
    <text evidence="2">The sequence shown here is derived from an EMBL/GenBank/DDBJ whole genome shotgun (WGS) entry which is preliminary data.</text>
</comment>
<accession>A0ABT4ILX4</accession>
<keyword evidence="1" id="KW-1133">Transmembrane helix</keyword>
<evidence type="ECO:0000256" key="1">
    <source>
        <dbReference type="SAM" id="Phobius"/>
    </source>
</evidence>
<feature type="transmembrane region" description="Helical" evidence="1">
    <location>
        <begin position="6"/>
        <end position="28"/>
    </location>
</feature>
<gene>
    <name evidence="2" type="ORF">O0S09_05770</name>
</gene>
<evidence type="ECO:0000313" key="3">
    <source>
        <dbReference type="Proteomes" id="UP001141336"/>
    </source>
</evidence>
<dbReference type="RefSeq" id="WP_268923021.1">
    <property type="nucleotide sequence ID" value="NZ_JAPTGC010000006.1"/>
</dbReference>
<reference evidence="2" key="1">
    <citation type="submission" date="2022-12" db="EMBL/GenBank/DDBJ databases">
        <title>Isolation and characterisation of novel Methanocorpusculum spp. from native Australian herbivores indicates the genus is ancestrally host-associated.</title>
        <authorList>
            <person name="Volmer J.G."/>
            <person name="Soo R.M."/>
            <person name="Evans P.N."/>
            <person name="Hoedt E.C."/>
            <person name="Astorga Alsina A.L."/>
            <person name="Woodcroft B.J."/>
            <person name="Tyson G.W."/>
            <person name="Hugenholtz P."/>
            <person name="Morrison M."/>
        </authorList>
    </citation>
    <scope>NUCLEOTIDE SEQUENCE</scope>
    <source>
        <strain evidence="2">CW153</strain>
    </source>
</reference>